<evidence type="ECO:0000256" key="2">
    <source>
        <dbReference type="ARBA" id="ARBA00008130"/>
    </source>
</evidence>
<dbReference type="EMBL" id="JAULSN010000003">
    <property type="protein sequence ID" value="KAK3376390.1"/>
    <property type="molecule type" value="Genomic_DNA"/>
</dbReference>
<feature type="transmembrane region" description="Helical" evidence="11">
    <location>
        <begin position="47"/>
        <end position="69"/>
    </location>
</feature>
<evidence type="ECO:0000256" key="9">
    <source>
        <dbReference type="ARBA" id="ARBA00023136"/>
    </source>
</evidence>
<keyword evidence="6" id="KW-0681">Retinal protein</keyword>
<dbReference type="GO" id="GO:0005783">
    <property type="term" value="C:endoplasmic reticulum"/>
    <property type="evidence" value="ECO:0007669"/>
    <property type="project" value="TreeGrafter"/>
</dbReference>
<dbReference type="PANTHER" id="PTHR28286:SF2">
    <property type="entry name" value="BACTERIORHODOPSIN _OPSIN, NOPA (EUROFUNG)"/>
    <property type="match status" value="1"/>
</dbReference>
<dbReference type="SMART" id="SM01021">
    <property type="entry name" value="Bac_rhodopsin"/>
    <property type="match status" value="1"/>
</dbReference>
<feature type="transmembrane region" description="Helical" evidence="11">
    <location>
        <begin position="183"/>
        <end position="202"/>
    </location>
</feature>
<dbReference type="SUPFAM" id="SSF81321">
    <property type="entry name" value="Family A G protein-coupled receptor-like"/>
    <property type="match status" value="1"/>
</dbReference>
<dbReference type="PANTHER" id="PTHR28286">
    <property type="match status" value="1"/>
</dbReference>
<evidence type="ECO:0000256" key="6">
    <source>
        <dbReference type="ARBA" id="ARBA00022925"/>
    </source>
</evidence>
<proteinExistence type="inferred from homology"/>
<dbReference type="GO" id="GO:0009881">
    <property type="term" value="F:photoreceptor activity"/>
    <property type="evidence" value="ECO:0007669"/>
    <property type="project" value="UniProtKB-KW"/>
</dbReference>
<sequence>MIHPDQVAQMLETLSPTATNTATPGPIPTVIPTPTRYEVTGAEGHRALWVVFALMLASSGVFAAMSWNVPVSRRVYHVITTLITIIATLSYFAMASGHASTFSCDTVWDQHKQAPDMSYEVCRQVFWGRYVDWALTTPLLILDLSLLAGIDGAHTLMAIVADLIMILSGLFASLGDSGTAQRWGWYAIGCVSYLFVIWHVGLHGSRMVSAKGSAVKKLFSSLAIFSLLLWTTYPIVWGIADGAHKTSVDTEIIIYSVLDVLAKPIFGLWLLVSHRALADTNIDIGGYWSHGLASQGRIRIGDGE</sequence>
<evidence type="ECO:0000256" key="7">
    <source>
        <dbReference type="ARBA" id="ARBA00022989"/>
    </source>
</evidence>
<reference evidence="12" key="2">
    <citation type="submission" date="2023-06" db="EMBL/GenBank/DDBJ databases">
        <authorList>
            <consortium name="Lawrence Berkeley National Laboratory"/>
            <person name="Haridas S."/>
            <person name="Hensen N."/>
            <person name="Bonometti L."/>
            <person name="Westerberg I."/>
            <person name="Brannstrom I.O."/>
            <person name="Guillou S."/>
            <person name="Cros-Aarteil S."/>
            <person name="Calhoun S."/>
            <person name="Kuo A."/>
            <person name="Mondo S."/>
            <person name="Pangilinan J."/>
            <person name="Riley R."/>
            <person name="Labutti K."/>
            <person name="Andreopoulos B."/>
            <person name="Lipzen A."/>
            <person name="Chen C."/>
            <person name="Yanf M."/>
            <person name="Daum C."/>
            <person name="Ng V."/>
            <person name="Clum A."/>
            <person name="Steindorff A."/>
            <person name="Ohm R."/>
            <person name="Martin F."/>
            <person name="Silar P."/>
            <person name="Natvig D."/>
            <person name="Lalanne C."/>
            <person name="Gautier V."/>
            <person name="Ament-Velasquez S.L."/>
            <person name="Kruys A."/>
            <person name="Hutchinson M.I."/>
            <person name="Powell A.J."/>
            <person name="Barry K."/>
            <person name="Miller A.N."/>
            <person name="Grigoriev I.V."/>
            <person name="Debuchy R."/>
            <person name="Gladieux P."/>
            <person name="Thoren M.H."/>
            <person name="Johannesson H."/>
        </authorList>
    </citation>
    <scope>NUCLEOTIDE SEQUENCE</scope>
    <source>
        <strain evidence="12">CBS 958.72</strain>
    </source>
</reference>
<dbReference type="Gene3D" id="1.20.1070.10">
    <property type="entry name" value="Rhodopsin 7-helix transmembrane proteins"/>
    <property type="match status" value="1"/>
</dbReference>
<dbReference type="PROSITE" id="PS00950">
    <property type="entry name" value="BACTERIAL_OPSIN_1"/>
    <property type="match status" value="1"/>
</dbReference>
<gene>
    <name evidence="12" type="ORF">B0T24DRAFT_618591</name>
</gene>
<comment type="caution">
    <text evidence="12">The sequence shown here is derived from an EMBL/GenBank/DDBJ whole genome shotgun (WGS) entry which is preliminary data.</text>
</comment>
<keyword evidence="4" id="KW-0716">Sensory transduction</keyword>
<reference evidence="12" key="1">
    <citation type="journal article" date="2023" name="Mol. Phylogenet. Evol.">
        <title>Genome-scale phylogeny and comparative genomics of the fungal order Sordariales.</title>
        <authorList>
            <person name="Hensen N."/>
            <person name="Bonometti L."/>
            <person name="Westerberg I."/>
            <person name="Brannstrom I.O."/>
            <person name="Guillou S."/>
            <person name="Cros-Aarteil S."/>
            <person name="Calhoun S."/>
            <person name="Haridas S."/>
            <person name="Kuo A."/>
            <person name="Mondo S."/>
            <person name="Pangilinan J."/>
            <person name="Riley R."/>
            <person name="LaButti K."/>
            <person name="Andreopoulos B."/>
            <person name="Lipzen A."/>
            <person name="Chen C."/>
            <person name="Yan M."/>
            <person name="Daum C."/>
            <person name="Ng V."/>
            <person name="Clum A."/>
            <person name="Steindorff A."/>
            <person name="Ohm R.A."/>
            <person name="Martin F."/>
            <person name="Silar P."/>
            <person name="Natvig D.O."/>
            <person name="Lalanne C."/>
            <person name="Gautier V."/>
            <person name="Ament-Velasquez S.L."/>
            <person name="Kruys A."/>
            <person name="Hutchinson M.I."/>
            <person name="Powell A.J."/>
            <person name="Barry K."/>
            <person name="Miller A.N."/>
            <person name="Grigoriev I.V."/>
            <person name="Debuchy R."/>
            <person name="Gladieux P."/>
            <person name="Hiltunen Thoren M."/>
            <person name="Johannesson H."/>
        </authorList>
    </citation>
    <scope>NUCLEOTIDE SEQUENCE</scope>
    <source>
        <strain evidence="12">CBS 958.72</strain>
    </source>
</reference>
<dbReference type="GO" id="GO:0005886">
    <property type="term" value="C:plasma membrane"/>
    <property type="evidence" value="ECO:0007669"/>
    <property type="project" value="TreeGrafter"/>
</dbReference>
<dbReference type="PRINTS" id="PR00251">
    <property type="entry name" value="BACTRLOPSIN"/>
</dbReference>
<keyword evidence="13" id="KW-1185">Reference proteome</keyword>
<keyword evidence="5 11" id="KW-0812">Transmembrane</keyword>
<dbReference type="PROSITE" id="PS00327">
    <property type="entry name" value="BACTERIAL_OPSIN_RET"/>
    <property type="match status" value="1"/>
</dbReference>
<feature type="transmembrane region" description="Helical" evidence="11">
    <location>
        <begin position="252"/>
        <end position="272"/>
    </location>
</feature>
<keyword evidence="3" id="KW-0600">Photoreceptor protein</keyword>
<evidence type="ECO:0000256" key="1">
    <source>
        <dbReference type="ARBA" id="ARBA00004141"/>
    </source>
</evidence>
<dbReference type="Proteomes" id="UP001287356">
    <property type="component" value="Unassembled WGS sequence"/>
</dbReference>
<keyword evidence="9 11" id="KW-0472">Membrane</keyword>
<comment type="subcellular location">
    <subcellularLocation>
        <location evidence="1">Membrane</location>
        <topology evidence="1">Multi-pass membrane protein</topology>
    </subcellularLocation>
</comment>
<accession>A0AAE0KHN2</accession>
<protein>
    <submittedName>
        <fullName evidence="12">Opsin protein</fullName>
    </submittedName>
</protein>
<name>A0AAE0KHN2_9PEZI</name>
<evidence type="ECO:0000313" key="12">
    <source>
        <dbReference type="EMBL" id="KAK3376390.1"/>
    </source>
</evidence>
<dbReference type="AlphaFoldDB" id="A0AAE0KHN2"/>
<keyword evidence="10" id="KW-0675">Receptor</keyword>
<evidence type="ECO:0000256" key="10">
    <source>
        <dbReference type="ARBA" id="ARBA00023170"/>
    </source>
</evidence>
<evidence type="ECO:0000256" key="8">
    <source>
        <dbReference type="ARBA" id="ARBA00022991"/>
    </source>
</evidence>
<dbReference type="Pfam" id="PF01036">
    <property type="entry name" value="Bac_rhodopsin"/>
    <property type="match status" value="1"/>
</dbReference>
<evidence type="ECO:0000256" key="3">
    <source>
        <dbReference type="ARBA" id="ARBA00022543"/>
    </source>
</evidence>
<feature type="transmembrane region" description="Helical" evidence="11">
    <location>
        <begin position="153"/>
        <end position="171"/>
    </location>
</feature>
<dbReference type="GO" id="GO:0007602">
    <property type="term" value="P:phototransduction"/>
    <property type="evidence" value="ECO:0007669"/>
    <property type="project" value="UniProtKB-KW"/>
</dbReference>
<comment type="similarity">
    <text evidence="2">Belongs to the archaeal/bacterial/fungal opsin family.</text>
</comment>
<keyword evidence="7 11" id="KW-1133">Transmembrane helix</keyword>
<dbReference type="GO" id="GO:0005216">
    <property type="term" value="F:monoatomic ion channel activity"/>
    <property type="evidence" value="ECO:0007669"/>
    <property type="project" value="InterPro"/>
</dbReference>
<feature type="transmembrane region" description="Helical" evidence="11">
    <location>
        <begin position="75"/>
        <end position="93"/>
    </location>
</feature>
<organism evidence="12 13">
    <name type="scientific">Lasiosphaeria ovina</name>
    <dbReference type="NCBI Taxonomy" id="92902"/>
    <lineage>
        <taxon>Eukaryota</taxon>
        <taxon>Fungi</taxon>
        <taxon>Dikarya</taxon>
        <taxon>Ascomycota</taxon>
        <taxon>Pezizomycotina</taxon>
        <taxon>Sordariomycetes</taxon>
        <taxon>Sordariomycetidae</taxon>
        <taxon>Sordariales</taxon>
        <taxon>Lasiosphaeriaceae</taxon>
        <taxon>Lasiosphaeria</taxon>
    </lineage>
</organism>
<dbReference type="FunFam" id="1.20.1070.10:FF:000160">
    <property type="entry name" value="Related to Opsin-1"/>
    <property type="match status" value="1"/>
</dbReference>
<dbReference type="InterPro" id="IPR018229">
    <property type="entry name" value="Rhodopsin_retinal_BS"/>
</dbReference>
<dbReference type="InterPro" id="IPR001425">
    <property type="entry name" value="Arc/bac/fun_rhodopsins"/>
</dbReference>
<evidence type="ECO:0000256" key="4">
    <source>
        <dbReference type="ARBA" id="ARBA00022606"/>
    </source>
</evidence>
<feature type="transmembrane region" description="Helical" evidence="11">
    <location>
        <begin position="222"/>
        <end position="240"/>
    </location>
</feature>
<keyword evidence="8" id="KW-0157">Chromophore</keyword>
<evidence type="ECO:0000256" key="5">
    <source>
        <dbReference type="ARBA" id="ARBA00022692"/>
    </source>
</evidence>
<evidence type="ECO:0000256" key="11">
    <source>
        <dbReference type="SAM" id="Phobius"/>
    </source>
</evidence>
<dbReference type="CDD" id="cd15028">
    <property type="entry name" value="7tm_Opsin-1_euk"/>
    <property type="match status" value="1"/>
</dbReference>
<evidence type="ECO:0000313" key="13">
    <source>
        <dbReference type="Proteomes" id="UP001287356"/>
    </source>
</evidence>